<feature type="compositionally biased region" description="Low complexity" evidence="1">
    <location>
        <begin position="34"/>
        <end position="64"/>
    </location>
</feature>
<name>R8BAE2_PHAM7</name>
<dbReference type="KEGG" id="tmn:UCRPA7_8231"/>
<sequence>MLARSNTGTLGPPARPSASYAQPPRNPGFDESLRLPPLQTQLPTSPTQGSDSSGGPSASAPTGLGIVVRDLRESQARSIEAMVMSIPYINKLKVLGKISPPLGPPGPSSPAVETRGPVLALEGRSAALVKAVSVVIEKSLASSGECAVRTWSANTPPADTGSDDAEMVDGQSPEMSKSRTTSVSSGSSSSNPFGKYLQTIMEWHGKSDDIIKHVTTKPTGEQSDNAVDKTAASSQLPVALITDGFSLTLSDKFASSVPIADSYAPVDHWQWMATLWRGIIGPDLVIYVRSATEDEVNTLGGVDFKSAGIMIVRVNESKGLDEKTERRLGFEVMEWVRAGTFKEGFGRE</sequence>
<evidence type="ECO:0000313" key="2">
    <source>
        <dbReference type="EMBL" id="EON96261.1"/>
    </source>
</evidence>
<protein>
    <submittedName>
        <fullName evidence="2">Putative hmg box protein</fullName>
    </submittedName>
</protein>
<evidence type="ECO:0000256" key="1">
    <source>
        <dbReference type="SAM" id="MobiDB-lite"/>
    </source>
</evidence>
<feature type="region of interest" description="Disordered" evidence="1">
    <location>
        <begin position="1"/>
        <end position="64"/>
    </location>
</feature>
<dbReference type="eggNOG" id="KOG0527">
    <property type="taxonomic scope" value="Eukaryota"/>
</dbReference>
<feature type="region of interest" description="Disordered" evidence="1">
    <location>
        <begin position="151"/>
        <end position="190"/>
    </location>
</feature>
<keyword evidence="3" id="KW-1185">Reference proteome</keyword>
<organism evidence="2 3">
    <name type="scientific">Phaeoacremonium minimum (strain UCR-PA7)</name>
    <name type="common">Esca disease fungus</name>
    <name type="synonym">Togninia minima</name>
    <dbReference type="NCBI Taxonomy" id="1286976"/>
    <lineage>
        <taxon>Eukaryota</taxon>
        <taxon>Fungi</taxon>
        <taxon>Dikarya</taxon>
        <taxon>Ascomycota</taxon>
        <taxon>Pezizomycotina</taxon>
        <taxon>Sordariomycetes</taxon>
        <taxon>Sordariomycetidae</taxon>
        <taxon>Togniniales</taxon>
        <taxon>Togniniaceae</taxon>
        <taxon>Phaeoacremonium</taxon>
    </lineage>
</organism>
<dbReference type="OrthoDB" id="6247875at2759"/>
<reference evidence="3" key="1">
    <citation type="journal article" date="2013" name="Genome Announc.">
        <title>Draft genome sequence of the ascomycete Phaeoacremonium aleophilum strain UCR-PA7, a causal agent of the esca disease complex in grapevines.</title>
        <authorList>
            <person name="Blanco-Ulate B."/>
            <person name="Rolshausen P."/>
            <person name="Cantu D."/>
        </authorList>
    </citation>
    <scope>NUCLEOTIDE SEQUENCE [LARGE SCALE GENOMIC DNA]</scope>
    <source>
        <strain evidence="3">UCR-PA7</strain>
    </source>
</reference>
<dbReference type="GeneID" id="19329063"/>
<dbReference type="EMBL" id="KB933350">
    <property type="protein sequence ID" value="EON96261.1"/>
    <property type="molecule type" value="Genomic_DNA"/>
</dbReference>
<dbReference type="RefSeq" id="XP_007918939.1">
    <property type="nucleotide sequence ID" value="XM_007920748.1"/>
</dbReference>
<accession>R8BAE2</accession>
<dbReference type="AlphaFoldDB" id="R8BAE2"/>
<dbReference type="Proteomes" id="UP000014074">
    <property type="component" value="Unassembled WGS sequence"/>
</dbReference>
<dbReference type="HOGENOM" id="CLU_010453_1_0_1"/>
<feature type="compositionally biased region" description="Low complexity" evidence="1">
    <location>
        <begin position="178"/>
        <end position="190"/>
    </location>
</feature>
<proteinExistence type="predicted"/>
<gene>
    <name evidence="2" type="ORF">UCRPA7_8231</name>
</gene>
<evidence type="ECO:0000313" key="3">
    <source>
        <dbReference type="Proteomes" id="UP000014074"/>
    </source>
</evidence>